<gene>
    <name evidence="1" type="ORF">N805_04050</name>
</gene>
<dbReference type="InterPro" id="IPR036013">
    <property type="entry name" value="Band_7/SPFH_dom_sf"/>
</dbReference>
<proteinExistence type="predicted"/>
<dbReference type="AlphaFoldDB" id="A0AAU8S9E1"/>
<dbReference type="EMBL" id="CP010979">
    <property type="protein sequence ID" value="AJQ46438.1"/>
    <property type="molecule type" value="Genomic_DNA"/>
</dbReference>
<organism evidence="1 2">
    <name type="scientific">Pseudomonas putida S13.1.2</name>
    <dbReference type="NCBI Taxonomy" id="1384061"/>
    <lineage>
        <taxon>Bacteria</taxon>
        <taxon>Pseudomonadati</taxon>
        <taxon>Pseudomonadota</taxon>
        <taxon>Gammaproteobacteria</taxon>
        <taxon>Pseudomonadales</taxon>
        <taxon>Pseudomonadaceae</taxon>
        <taxon>Pseudomonas</taxon>
    </lineage>
</organism>
<reference evidence="1 2" key="1">
    <citation type="submission" date="2015-02" db="EMBL/GenBank/DDBJ databases">
        <title>Complete Genome Sequencing of Pseudomonas putida S13.1.2.</title>
        <authorList>
            <person name="Chong T.M."/>
            <person name="Chan K.G."/>
            <person name="Dessaux Y."/>
        </authorList>
    </citation>
    <scope>NUCLEOTIDE SEQUENCE [LARGE SCALE GENOMIC DNA]</scope>
    <source>
        <strain evidence="1 2">S13.1.2</strain>
    </source>
</reference>
<dbReference type="RefSeq" id="WP_019471805.1">
    <property type="nucleotide sequence ID" value="NZ_CP010979.1"/>
</dbReference>
<evidence type="ECO:0000313" key="1">
    <source>
        <dbReference type="EMBL" id="AJQ46438.1"/>
    </source>
</evidence>
<dbReference type="SUPFAM" id="SSF117892">
    <property type="entry name" value="Band 7/SPFH domain"/>
    <property type="match status" value="1"/>
</dbReference>
<protein>
    <submittedName>
        <fullName evidence="1">Uncharacterized protein</fullName>
    </submittedName>
</protein>
<evidence type="ECO:0000313" key="2">
    <source>
        <dbReference type="Proteomes" id="UP000033260"/>
    </source>
</evidence>
<accession>A0AAU8S9E1</accession>
<name>A0AAU8S9E1_PSEPU</name>
<dbReference type="Proteomes" id="UP000033260">
    <property type="component" value="Chromosome"/>
</dbReference>
<sequence>MSESMTIEQVREERRILAEQIHGAIKAFNEKTGLSVEYVNLQYTDLTTFGEVSRQILTSVEVELNI</sequence>